<dbReference type="Pfam" id="PF13567">
    <property type="entry name" value="DUF4131"/>
    <property type="match status" value="1"/>
</dbReference>
<comment type="caution">
    <text evidence="8">The sequence shown here is derived from an EMBL/GenBank/DDBJ whole genome shotgun (WGS) entry which is preliminary data.</text>
</comment>
<name>A0A9D7K412_9PROT</name>
<feature type="transmembrane region" description="Helical" evidence="6">
    <location>
        <begin position="475"/>
        <end position="493"/>
    </location>
</feature>
<dbReference type="InterPro" id="IPR004477">
    <property type="entry name" value="ComEC_N"/>
</dbReference>
<dbReference type="SUPFAM" id="SSF56281">
    <property type="entry name" value="Metallo-hydrolase/oxidoreductase"/>
    <property type="match status" value="1"/>
</dbReference>
<feature type="domain" description="Metallo-beta-lactamase" evidence="7">
    <location>
        <begin position="532"/>
        <end position="695"/>
    </location>
</feature>
<dbReference type="Gene3D" id="3.60.15.10">
    <property type="entry name" value="Ribonuclease Z/Hydroxyacylglutathione hydrolase-like"/>
    <property type="match status" value="1"/>
</dbReference>
<organism evidence="8 9">
    <name type="scientific">Candidatus Proximibacter danicus</name>
    <dbReference type="NCBI Taxonomy" id="2954365"/>
    <lineage>
        <taxon>Bacteria</taxon>
        <taxon>Pseudomonadati</taxon>
        <taxon>Pseudomonadota</taxon>
        <taxon>Betaproteobacteria</taxon>
        <taxon>Candidatus Proximibacter</taxon>
    </lineage>
</organism>
<gene>
    <name evidence="8" type="ORF">IPL58_09190</name>
</gene>
<evidence type="ECO:0000256" key="2">
    <source>
        <dbReference type="ARBA" id="ARBA00022475"/>
    </source>
</evidence>
<dbReference type="InterPro" id="IPR036866">
    <property type="entry name" value="RibonucZ/Hydroxyglut_hydro"/>
</dbReference>
<proteinExistence type="predicted"/>
<dbReference type="NCBIfam" id="TIGR00361">
    <property type="entry name" value="ComEC_Rec2"/>
    <property type="match status" value="1"/>
</dbReference>
<dbReference type="Pfam" id="PF03772">
    <property type="entry name" value="Competence"/>
    <property type="match status" value="1"/>
</dbReference>
<feature type="transmembrane region" description="Helical" evidence="6">
    <location>
        <begin position="289"/>
        <end position="307"/>
    </location>
</feature>
<dbReference type="GO" id="GO:0030420">
    <property type="term" value="P:establishment of competence for transformation"/>
    <property type="evidence" value="ECO:0007669"/>
    <property type="project" value="InterPro"/>
</dbReference>
<feature type="transmembrane region" description="Helical" evidence="6">
    <location>
        <begin position="422"/>
        <end position="455"/>
    </location>
</feature>
<evidence type="ECO:0000256" key="1">
    <source>
        <dbReference type="ARBA" id="ARBA00004651"/>
    </source>
</evidence>
<feature type="transmembrane region" description="Helical" evidence="6">
    <location>
        <begin position="24"/>
        <end position="42"/>
    </location>
</feature>
<dbReference type="InterPro" id="IPR001279">
    <property type="entry name" value="Metallo-B-lactamas"/>
</dbReference>
<dbReference type="CDD" id="cd07731">
    <property type="entry name" value="ComA-like_MBL-fold"/>
    <property type="match status" value="1"/>
</dbReference>
<evidence type="ECO:0000256" key="4">
    <source>
        <dbReference type="ARBA" id="ARBA00022989"/>
    </source>
</evidence>
<dbReference type="InterPro" id="IPR052159">
    <property type="entry name" value="Competence_DNA_uptake"/>
</dbReference>
<evidence type="ECO:0000259" key="7">
    <source>
        <dbReference type="SMART" id="SM00849"/>
    </source>
</evidence>
<keyword evidence="5 6" id="KW-0472">Membrane</keyword>
<keyword evidence="2" id="KW-1003">Cell membrane</keyword>
<accession>A0A9D7K412</accession>
<dbReference type="GO" id="GO:0005886">
    <property type="term" value="C:plasma membrane"/>
    <property type="evidence" value="ECO:0007669"/>
    <property type="project" value="UniProtKB-SubCell"/>
</dbReference>
<dbReference type="InterPro" id="IPR025405">
    <property type="entry name" value="DUF4131"/>
</dbReference>
<comment type="subcellular location">
    <subcellularLocation>
        <location evidence="1">Cell membrane</location>
        <topology evidence="1">Multi-pass membrane protein</topology>
    </subcellularLocation>
</comment>
<dbReference type="Pfam" id="PF00753">
    <property type="entry name" value="Lactamase_B"/>
    <property type="match status" value="1"/>
</dbReference>
<dbReference type="PANTHER" id="PTHR30619">
    <property type="entry name" value="DNA INTERNALIZATION/COMPETENCE PROTEIN COMEC/REC2"/>
    <property type="match status" value="1"/>
</dbReference>
<dbReference type="NCBIfam" id="TIGR00360">
    <property type="entry name" value="ComEC_N-term"/>
    <property type="match status" value="1"/>
</dbReference>
<feature type="transmembrane region" description="Helical" evidence="6">
    <location>
        <begin position="341"/>
        <end position="373"/>
    </location>
</feature>
<sequence length="773" mass="84671">MRLNILAFAAGVFLLQLQPELPPLWVQSILLLAGLAIAVPLARKQRFVLRLVLGVACLGIGFGWAALRAEWRLADALAQEWEGRDIEVIGVIAELPQPFSRGQRFTFDVERIVTPEAVIPSRVMLSWYRGEHEGSLEETTEVHAGERWRLSLRLKRPHGNANPHGFDYEAWLLERGIRATGYVRPKGDKQRLDDLVPHPRYLIERLRESIRQRFLATLPADEYAGILVALTVGDQRAIEGDYWNVFARTGTTHLMSISGLHVTMVAALLGWLASVLWRRSPWLMLRMPAQRAAVFTGALAAFLYALLAGFSVPAQRTAFMLVIAALALLSGRRTAVSRTLLLALAAVLLLDPWAVLAPGFWLSFGAVSLLFYIASEQVVDVPGWRGVVSRWTAAQWAVSIGTLPLLLLFFQQFSLVSPLANALAIPAISFVVTPLALLAALVPVPGLLIFDHWLLGWVMQGLVWLAEFPVYTQPAPPWWCVMLALAGIAWMLLPRGFPARWLGLLMLLPAVWVAPARPLTGNAWVTVLDVGQGLAVVVKTASKTLLYDTGPLYSAESDAGQRVILPYLRAIGVAALDTMVITHSDTDHSGGAASVLSAMPVARVLSSVSGIESEACVAGQHWEWEGVRFTMLHPAGISSAGKSRIKPNNLSCVLRVEAGGKSMLLTSDIEAPDELALLSRDAAALKADVLLVPHHGSKTSSTPAFIAAVGARNVIYPVGYRNRFGHPRADVVARYGETPGWQTDRDGALTVHLGDEARVSAFRETRRRYWYGR</sequence>
<dbReference type="EMBL" id="JADJUC010000008">
    <property type="protein sequence ID" value="MBK8524272.1"/>
    <property type="molecule type" value="Genomic_DNA"/>
</dbReference>
<feature type="transmembrane region" description="Helical" evidence="6">
    <location>
        <begin position="254"/>
        <end position="277"/>
    </location>
</feature>
<dbReference type="SMART" id="SM00849">
    <property type="entry name" value="Lactamase_B"/>
    <property type="match status" value="1"/>
</dbReference>
<evidence type="ECO:0000313" key="8">
    <source>
        <dbReference type="EMBL" id="MBK8524272.1"/>
    </source>
</evidence>
<feature type="transmembrane region" description="Helical" evidence="6">
    <location>
        <begin position="47"/>
        <end position="67"/>
    </location>
</feature>
<evidence type="ECO:0000313" key="9">
    <source>
        <dbReference type="Proteomes" id="UP000886689"/>
    </source>
</evidence>
<dbReference type="InterPro" id="IPR004797">
    <property type="entry name" value="Competence_ComEC/Rec2"/>
</dbReference>
<keyword evidence="4 6" id="KW-1133">Transmembrane helix</keyword>
<dbReference type="PANTHER" id="PTHR30619:SF1">
    <property type="entry name" value="RECOMBINATION PROTEIN 2"/>
    <property type="match status" value="1"/>
</dbReference>
<dbReference type="InterPro" id="IPR035681">
    <property type="entry name" value="ComA-like_MBL"/>
</dbReference>
<evidence type="ECO:0000256" key="6">
    <source>
        <dbReference type="SAM" id="Phobius"/>
    </source>
</evidence>
<feature type="transmembrane region" description="Helical" evidence="6">
    <location>
        <begin position="393"/>
        <end position="410"/>
    </location>
</feature>
<dbReference type="Proteomes" id="UP000886689">
    <property type="component" value="Unassembled WGS sequence"/>
</dbReference>
<evidence type="ECO:0000256" key="5">
    <source>
        <dbReference type="ARBA" id="ARBA00023136"/>
    </source>
</evidence>
<protein>
    <submittedName>
        <fullName evidence="8">DNA internalization-related competence protein ComEC/Rec2</fullName>
    </submittedName>
</protein>
<keyword evidence="3 6" id="KW-0812">Transmembrane</keyword>
<evidence type="ECO:0000256" key="3">
    <source>
        <dbReference type="ARBA" id="ARBA00022692"/>
    </source>
</evidence>
<reference evidence="8" key="1">
    <citation type="submission" date="2020-10" db="EMBL/GenBank/DDBJ databases">
        <title>Connecting structure to function with the recovery of over 1000 high-quality activated sludge metagenome-assembled genomes encoding full-length rRNA genes using long-read sequencing.</title>
        <authorList>
            <person name="Singleton C.M."/>
            <person name="Petriglieri F."/>
            <person name="Kristensen J.M."/>
            <person name="Kirkegaard R.H."/>
            <person name="Michaelsen T.Y."/>
            <person name="Andersen M.H."/>
            <person name="Karst S.M."/>
            <person name="Dueholm M.S."/>
            <person name="Nielsen P.H."/>
            <person name="Albertsen M."/>
        </authorList>
    </citation>
    <scope>NUCLEOTIDE SEQUENCE</scope>
    <source>
        <strain evidence="8">Hirt_18-Q3-R61-65_BATAC.395</strain>
    </source>
</reference>
<dbReference type="AlphaFoldDB" id="A0A9D7K412"/>